<name>A0A517L7L2_9PEZI</name>
<proteinExistence type="predicted"/>
<dbReference type="Pfam" id="PF02567">
    <property type="entry name" value="PhzC-PhzF"/>
    <property type="match status" value="1"/>
</dbReference>
<dbReference type="Proteomes" id="UP000316270">
    <property type="component" value="Chromosome 6"/>
</dbReference>
<gene>
    <name evidence="2" type="ORF">FKW77_006821</name>
</gene>
<organism evidence="2 3">
    <name type="scientific">Venturia effusa</name>
    <dbReference type="NCBI Taxonomy" id="50376"/>
    <lineage>
        <taxon>Eukaryota</taxon>
        <taxon>Fungi</taxon>
        <taxon>Dikarya</taxon>
        <taxon>Ascomycota</taxon>
        <taxon>Pezizomycotina</taxon>
        <taxon>Dothideomycetes</taxon>
        <taxon>Pleosporomycetidae</taxon>
        <taxon>Venturiales</taxon>
        <taxon>Venturiaceae</taxon>
        <taxon>Venturia</taxon>
    </lineage>
</organism>
<dbReference type="AlphaFoldDB" id="A0A517L7L2"/>
<dbReference type="SUPFAM" id="SSF54506">
    <property type="entry name" value="Diaminopimelate epimerase-like"/>
    <property type="match status" value="1"/>
</dbReference>
<evidence type="ECO:0008006" key="4">
    <source>
        <dbReference type="Google" id="ProtNLM"/>
    </source>
</evidence>
<keyword evidence="3" id="KW-1185">Reference proteome</keyword>
<dbReference type="GO" id="GO:0016853">
    <property type="term" value="F:isomerase activity"/>
    <property type="evidence" value="ECO:0007669"/>
    <property type="project" value="TreeGrafter"/>
</dbReference>
<dbReference type="NCBIfam" id="TIGR00654">
    <property type="entry name" value="PhzF_family"/>
    <property type="match status" value="1"/>
</dbReference>
<protein>
    <recommendedName>
        <fullName evidence="4">Phenazine biosynthesis protein</fullName>
    </recommendedName>
</protein>
<reference evidence="2 3" key="1">
    <citation type="submission" date="2019-07" db="EMBL/GenBank/DDBJ databases">
        <title>Finished genome of Venturia effusa.</title>
        <authorList>
            <person name="Young C.A."/>
            <person name="Cox M.P."/>
            <person name="Ganley A.R.D."/>
            <person name="David W.J."/>
        </authorList>
    </citation>
    <scope>NUCLEOTIDE SEQUENCE [LARGE SCALE GENOMIC DNA]</scope>
    <source>
        <strain evidence="3">albino</strain>
    </source>
</reference>
<feature type="active site" evidence="1">
    <location>
        <position position="52"/>
    </location>
</feature>
<dbReference type="InterPro" id="IPR003719">
    <property type="entry name" value="Phenazine_PhzF-like"/>
</dbReference>
<dbReference type="PANTHER" id="PTHR13774">
    <property type="entry name" value="PHENAZINE BIOSYNTHESIS PROTEIN"/>
    <property type="match status" value="1"/>
</dbReference>
<evidence type="ECO:0000256" key="1">
    <source>
        <dbReference type="PIRSR" id="PIRSR016184-1"/>
    </source>
</evidence>
<dbReference type="STRING" id="50376.A0A517L7L2"/>
<dbReference type="EMBL" id="CP042190">
    <property type="protein sequence ID" value="QDS71616.1"/>
    <property type="molecule type" value="Genomic_DNA"/>
</dbReference>
<dbReference type="OrthoDB" id="412383at2759"/>
<sequence>MARSGLAYATVDVFTNEKFKGNQLAIVEVPKSGSVLTHEQKQNIAKEFNFSETVFVFAQDEAEKASNEWKINIHTTTEELPFAGHPVIGTACLLLGRIRTNENVIKGAFQAKAGRIELLYDVVKRSARAGIPHNIRVHQGSLYSDQLQRLQPKIGRFPAVSPIVSIVKGMTFALIELDSLDTLTFVNTTPFRIETKLDEGWESSFVACYFYVRLGHSEQGAVRLRTRMIETDVGEDAATGSAACTLASFLTIQEGRAQESIQYDIVQGVEMGRRSEIGVVVKLGPGMAVETVHLSGSSEQMMEGIFFL</sequence>
<accession>A0A517L7L2</accession>
<dbReference type="PIRSF" id="PIRSF016184">
    <property type="entry name" value="PhzC_PhzF"/>
    <property type="match status" value="1"/>
</dbReference>
<dbReference type="GO" id="GO:0005737">
    <property type="term" value="C:cytoplasm"/>
    <property type="evidence" value="ECO:0007669"/>
    <property type="project" value="TreeGrafter"/>
</dbReference>
<evidence type="ECO:0000313" key="2">
    <source>
        <dbReference type="EMBL" id="QDS71616.1"/>
    </source>
</evidence>
<evidence type="ECO:0000313" key="3">
    <source>
        <dbReference type="Proteomes" id="UP000316270"/>
    </source>
</evidence>
<dbReference type="Gene3D" id="3.10.310.10">
    <property type="entry name" value="Diaminopimelate Epimerase, Chain A, domain 1"/>
    <property type="match status" value="2"/>
</dbReference>
<dbReference type="PANTHER" id="PTHR13774:SF32">
    <property type="entry name" value="ANTISENSE-ENHANCING SEQUENCE 1"/>
    <property type="match status" value="1"/>
</dbReference>